<name>A0A182VHY7_ANOME</name>
<dbReference type="EnsemblMetazoa" id="AMEM015280-RA">
    <property type="protein sequence ID" value="AMEM015280-PA"/>
    <property type="gene ID" value="AMEM015280"/>
</dbReference>
<dbReference type="Proteomes" id="UP000075903">
    <property type="component" value="Unassembled WGS sequence"/>
</dbReference>
<evidence type="ECO:0000313" key="1">
    <source>
        <dbReference type="EnsemblMetazoa" id="AMEM015280-PA"/>
    </source>
</evidence>
<proteinExistence type="predicted"/>
<sequence length="142" mass="16230">MAAAELNIGMLHLVLEMYKMASDPENESLQWSADGSLLIVNLPALALHLMSLVDEENPLIWFLQHMGGAGFVQCPLEAVDEAEYNTPPEVTRVFWHPQFHRHNPWFSYYWIGEHYADQQRGEWLGVGAQRRVASPMIPDNVE</sequence>
<protein>
    <recommendedName>
        <fullName evidence="3">HSF-type DNA-binding domain-containing protein</fullName>
    </recommendedName>
</protein>
<evidence type="ECO:0008006" key="3">
    <source>
        <dbReference type="Google" id="ProtNLM"/>
    </source>
</evidence>
<reference evidence="1" key="1">
    <citation type="submission" date="2020-05" db="UniProtKB">
        <authorList>
            <consortium name="EnsemblMetazoa"/>
        </authorList>
    </citation>
    <scope>IDENTIFICATION</scope>
    <source>
        <strain evidence="1">MAF</strain>
    </source>
</reference>
<organism evidence="1 2">
    <name type="scientific">Anopheles merus</name>
    <name type="common">Mosquito</name>
    <dbReference type="NCBI Taxonomy" id="30066"/>
    <lineage>
        <taxon>Eukaryota</taxon>
        <taxon>Metazoa</taxon>
        <taxon>Ecdysozoa</taxon>
        <taxon>Arthropoda</taxon>
        <taxon>Hexapoda</taxon>
        <taxon>Insecta</taxon>
        <taxon>Pterygota</taxon>
        <taxon>Neoptera</taxon>
        <taxon>Endopterygota</taxon>
        <taxon>Diptera</taxon>
        <taxon>Nematocera</taxon>
        <taxon>Culicoidea</taxon>
        <taxon>Culicidae</taxon>
        <taxon>Anophelinae</taxon>
        <taxon>Anopheles</taxon>
    </lineage>
</organism>
<dbReference type="VEuPathDB" id="VectorBase:AMEM21_010427"/>
<keyword evidence="2" id="KW-1185">Reference proteome</keyword>
<accession>A0A182VHY7</accession>
<dbReference type="VEuPathDB" id="VectorBase:AMEM015280"/>
<dbReference type="AlphaFoldDB" id="A0A182VHY7"/>
<evidence type="ECO:0000313" key="2">
    <source>
        <dbReference type="Proteomes" id="UP000075903"/>
    </source>
</evidence>